<accession>A0A1L7LL65</accession>
<organism evidence="5 6">
    <name type="scientific">Streptococcus troglodytae</name>
    <dbReference type="NCBI Taxonomy" id="1111760"/>
    <lineage>
        <taxon>Bacteria</taxon>
        <taxon>Bacillati</taxon>
        <taxon>Bacillota</taxon>
        <taxon>Bacilli</taxon>
        <taxon>Lactobacillales</taxon>
        <taxon>Streptococcaceae</taxon>
        <taxon>Streptococcus</taxon>
    </lineage>
</organism>
<dbReference type="RefSeq" id="WP_128833726.1">
    <property type="nucleotide sequence ID" value="NZ_AP014612.1"/>
</dbReference>
<evidence type="ECO:0000256" key="3">
    <source>
        <dbReference type="ARBA" id="ARBA00023125"/>
    </source>
</evidence>
<dbReference type="InterPro" id="IPR014071">
    <property type="entry name" value="Cu_transp_CopY/TcrY"/>
</dbReference>
<dbReference type="SUPFAM" id="SSF46785">
    <property type="entry name" value="Winged helix' DNA-binding domain"/>
    <property type="match status" value="1"/>
</dbReference>
<name>A0A1L7LL65_9STRE</name>
<comment type="similarity">
    <text evidence="1">Belongs to the BlaI transcriptional regulatory family.</text>
</comment>
<dbReference type="InterPro" id="IPR036390">
    <property type="entry name" value="WH_DNA-bd_sf"/>
</dbReference>
<sequence length="147" mass="16800">MTTISNAEWEVMRVVWAKQITSSSEIITILSRTYRWSASTIKTLITRLSEKGYLTSQRQGRKYIYSSLISERKALEQQVSEVFSRICVTKHQALIRHLIEETPMTLSDIEKLEALLLSKKANAVPEVKCNCIVGQCSCHEHLEVISK</sequence>
<dbReference type="NCBIfam" id="TIGR02698">
    <property type="entry name" value="CopY_TcrY"/>
    <property type="match status" value="1"/>
</dbReference>
<keyword evidence="6" id="KW-1185">Reference proteome</keyword>
<dbReference type="AlphaFoldDB" id="A0A1L7LL65"/>
<dbReference type="GO" id="GO:0045892">
    <property type="term" value="P:negative regulation of DNA-templated transcription"/>
    <property type="evidence" value="ECO:0007669"/>
    <property type="project" value="InterPro"/>
</dbReference>
<keyword evidence="3" id="KW-0238">DNA-binding</keyword>
<dbReference type="InterPro" id="IPR005650">
    <property type="entry name" value="BlaI_family"/>
</dbReference>
<evidence type="ECO:0000313" key="6">
    <source>
        <dbReference type="Proteomes" id="UP000217758"/>
    </source>
</evidence>
<keyword evidence="2" id="KW-0805">Transcription regulation</keyword>
<proteinExistence type="inferred from homology"/>
<dbReference type="Pfam" id="PF03965">
    <property type="entry name" value="Penicillinase_R"/>
    <property type="match status" value="1"/>
</dbReference>
<gene>
    <name evidence="5" type="ORF">SRT_16820</name>
</gene>
<dbReference type="Proteomes" id="UP000217758">
    <property type="component" value="Chromosome"/>
</dbReference>
<evidence type="ECO:0000256" key="1">
    <source>
        <dbReference type="ARBA" id="ARBA00011046"/>
    </source>
</evidence>
<keyword evidence="4" id="KW-0804">Transcription</keyword>
<dbReference type="Gene3D" id="1.10.10.10">
    <property type="entry name" value="Winged helix-like DNA-binding domain superfamily/Winged helix DNA-binding domain"/>
    <property type="match status" value="1"/>
</dbReference>
<dbReference type="KEGG" id="strg:SRT_16820"/>
<protein>
    <submittedName>
        <fullName evidence="5">Negative transcriptional regulator, CopY</fullName>
    </submittedName>
</protein>
<dbReference type="PIRSF" id="PIRSF019455">
    <property type="entry name" value="CopR_AtkY"/>
    <property type="match status" value="1"/>
</dbReference>
<evidence type="ECO:0000256" key="4">
    <source>
        <dbReference type="ARBA" id="ARBA00023163"/>
    </source>
</evidence>
<evidence type="ECO:0000256" key="2">
    <source>
        <dbReference type="ARBA" id="ARBA00023015"/>
    </source>
</evidence>
<dbReference type="GO" id="GO:0003677">
    <property type="term" value="F:DNA binding"/>
    <property type="evidence" value="ECO:0007669"/>
    <property type="project" value="UniProtKB-KW"/>
</dbReference>
<dbReference type="InterPro" id="IPR036388">
    <property type="entry name" value="WH-like_DNA-bd_sf"/>
</dbReference>
<reference evidence="5 6" key="1">
    <citation type="journal article" date="2016" name="Microbiol. Immunol.">
        <title>Complete genome sequence of Streptococcus troglodytae TKU31 isolated from the oral cavity of a chimpanzee (Pan troglodytes).</title>
        <authorList>
            <person name="Okamoto M."/>
            <person name="Naito M."/>
            <person name="Miyanohara M."/>
            <person name="Imai S."/>
            <person name="Nomura Y."/>
            <person name="Saito W."/>
            <person name="Momoi Y."/>
            <person name="Takada K."/>
            <person name="Miyabe-Nishiwaki T."/>
            <person name="Tomonaga M."/>
            <person name="Hanada N."/>
        </authorList>
    </citation>
    <scope>NUCLEOTIDE SEQUENCE [LARGE SCALE GENOMIC DNA]</scope>
    <source>
        <strain evidence="6">TKU 31</strain>
    </source>
</reference>
<dbReference type="EMBL" id="AP014612">
    <property type="protein sequence ID" value="BAQ24943.1"/>
    <property type="molecule type" value="Genomic_DNA"/>
</dbReference>
<evidence type="ECO:0000313" key="5">
    <source>
        <dbReference type="EMBL" id="BAQ24943.1"/>
    </source>
</evidence>